<evidence type="ECO:0000256" key="2">
    <source>
        <dbReference type="RuleBase" id="RU003616"/>
    </source>
</evidence>
<feature type="domain" description="CS" evidence="4">
    <location>
        <begin position="36"/>
        <end position="145"/>
    </location>
</feature>
<dbReference type="SUPFAM" id="SSF49764">
    <property type="entry name" value="HSP20-like chaperones"/>
    <property type="match status" value="1"/>
</dbReference>
<gene>
    <name evidence="5" type="ORF">G4Z05_10325</name>
</gene>
<dbReference type="PROSITE" id="PS51203">
    <property type="entry name" value="CS"/>
    <property type="match status" value="1"/>
</dbReference>
<dbReference type="AlphaFoldDB" id="A0A6B3TRQ1"/>
<sequence>MALTPYDPFRQLANVRRDFDRFFSNFPFDFTHENHLGNIRVDVHQTDHEVIATCDIPGIEKKEDINIDIENNMLTISGTMNKTNEVKEENMYRKERYTGSFHRTVSLPGPVSSEGVKATYKNGVLEVRMPKLTQNTKNKIDVQFH</sequence>
<proteinExistence type="inferred from homology"/>
<dbReference type="Proteomes" id="UP000481621">
    <property type="component" value="Unassembled WGS sequence"/>
</dbReference>
<comment type="caution">
    <text evidence="5">The sequence shown here is derived from an EMBL/GenBank/DDBJ whole genome shotgun (WGS) entry which is preliminary data.</text>
</comment>
<evidence type="ECO:0000313" key="6">
    <source>
        <dbReference type="Proteomes" id="UP000481621"/>
    </source>
</evidence>
<comment type="similarity">
    <text evidence="1 2">Belongs to the small heat shock protein (HSP20) family.</text>
</comment>
<dbReference type="InterPro" id="IPR031107">
    <property type="entry name" value="Small_HSP"/>
</dbReference>
<dbReference type="RefSeq" id="WP_163251870.1">
    <property type="nucleotide sequence ID" value="NZ_JAAIUV010000015.1"/>
</dbReference>
<evidence type="ECO:0000259" key="4">
    <source>
        <dbReference type="PROSITE" id="PS51203"/>
    </source>
</evidence>
<dbReference type="EMBL" id="JAAIUV010000015">
    <property type="protein sequence ID" value="NEX79258.1"/>
    <property type="molecule type" value="Genomic_DNA"/>
</dbReference>
<dbReference type="Pfam" id="PF00011">
    <property type="entry name" value="HSP20"/>
    <property type="match status" value="1"/>
</dbReference>
<name>A0A6B3TRQ1_9BACI</name>
<dbReference type="Gene3D" id="2.60.40.790">
    <property type="match status" value="1"/>
</dbReference>
<feature type="domain" description="SHSP" evidence="3">
    <location>
        <begin position="32"/>
        <end position="145"/>
    </location>
</feature>
<protein>
    <submittedName>
        <fullName evidence="5">Hsp20/alpha crystallin family protein</fullName>
    </submittedName>
</protein>
<dbReference type="InterPro" id="IPR008978">
    <property type="entry name" value="HSP20-like_chaperone"/>
</dbReference>
<dbReference type="PANTHER" id="PTHR11527">
    <property type="entry name" value="HEAT-SHOCK PROTEIN 20 FAMILY MEMBER"/>
    <property type="match status" value="1"/>
</dbReference>
<dbReference type="InterPro" id="IPR007052">
    <property type="entry name" value="CS_dom"/>
</dbReference>
<dbReference type="PROSITE" id="PS01031">
    <property type="entry name" value="SHSP"/>
    <property type="match status" value="1"/>
</dbReference>
<evidence type="ECO:0000259" key="3">
    <source>
        <dbReference type="PROSITE" id="PS01031"/>
    </source>
</evidence>
<evidence type="ECO:0000256" key="1">
    <source>
        <dbReference type="PROSITE-ProRule" id="PRU00285"/>
    </source>
</evidence>
<dbReference type="InterPro" id="IPR002068">
    <property type="entry name" value="A-crystallin/Hsp20_dom"/>
</dbReference>
<evidence type="ECO:0000313" key="5">
    <source>
        <dbReference type="EMBL" id="NEX79258.1"/>
    </source>
</evidence>
<reference evidence="5" key="1">
    <citation type="submission" date="2020-02" db="EMBL/GenBank/DDBJ databases">
        <title>Bacillus sedimentmangrovi sp. nov., isolated from sediment of the mangrove ecosystem.</title>
        <authorList>
            <person name="Liu G."/>
        </authorList>
    </citation>
    <scope>NUCLEOTIDE SEQUENCE [LARGE SCALE GENOMIC DNA]</scope>
    <source>
        <strain evidence="5">SgZ-7</strain>
    </source>
</reference>
<accession>A0A6B3TRQ1</accession>
<keyword evidence="6" id="KW-1185">Reference proteome</keyword>
<dbReference type="CDD" id="cd06464">
    <property type="entry name" value="ACD_sHsps-like"/>
    <property type="match status" value="1"/>
</dbReference>
<organism evidence="5 6">
    <name type="scientific">Neobacillus thermocopriae</name>
    <dbReference type="NCBI Taxonomy" id="1215031"/>
    <lineage>
        <taxon>Bacteria</taxon>
        <taxon>Bacillati</taxon>
        <taxon>Bacillota</taxon>
        <taxon>Bacilli</taxon>
        <taxon>Bacillales</taxon>
        <taxon>Bacillaceae</taxon>
        <taxon>Neobacillus</taxon>
    </lineage>
</organism>